<evidence type="ECO:0000313" key="2">
    <source>
        <dbReference type="EMBL" id="MBC3886599.1"/>
    </source>
</evidence>
<organism evidence="2 3">
    <name type="scientific">Undibacterium griseum</name>
    <dbReference type="NCBI Taxonomy" id="2762295"/>
    <lineage>
        <taxon>Bacteria</taxon>
        <taxon>Pseudomonadati</taxon>
        <taxon>Pseudomonadota</taxon>
        <taxon>Betaproteobacteria</taxon>
        <taxon>Burkholderiales</taxon>
        <taxon>Oxalobacteraceae</taxon>
        <taxon>Undibacterium</taxon>
    </lineage>
</organism>
<evidence type="ECO:0000313" key="3">
    <source>
        <dbReference type="Proteomes" id="UP000613113"/>
    </source>
</evidence>
<feature type="region of interest" description="Disordered" evidence="1">
    <location>
        <begin position="1"/>
        <end position="30"/>
    </location>
</feature>
<dbReference type="RefSeq" id="WP_186864144.1">
    <property type="nucleotide sequence ID" value="NZ_JACOGC010000009.1"/>
</dbReference>
<protein>
    <submittedName>
        <fullName evidence="2">Uncharacterized protein</fullName>
    </submittedName>
</protein>
<dbReference type="EMBL" id="JACOGC010000009">
    <property type="protein sequence ID" value="MBC3886599.1"/>
    <property type="molecule type" value="Genomic_DNA"/>
</dbReference>
<accession>A0ABR6YS41</accession>
<evidence type="ECO:0000256" key="1">
    <source>
        <dbReference type="SAM" id="MobiDB-lite"/>
    </source>
</evidence>
<reference evidence="2 3" key="1">
    <citation type="submission" date="2020-08" db="EMBL/GenBank/DDBJ databases">
        <title>Novel species isolated from subtropical streams in China.</title>
        <authorList>
            <person name="Lu H."/>
        </authorList>
    </citation>
    <scope>NUCLEOTIDE SEQUENCE [LARGE SCALE GENOMIC DNA]</scope>
    <source>
        <strain evidence="2 3">FT31W</strain>
    </source>
</reference>
<sequence length="49" mass="5437">MTKLPCHAGKSQAASEKVHKKRPFQPPTRHIQRFEGVPDASGITINFHG</sequence>
<gene>
    <name evidence="2" type="ORF">H8K27_15840</name>
</gene>
<name>A0ABR6YS41_9BURK</name>
<dbReference type="Proteomes" id="UP000613113">
    <property type="component" value="Unassembled WGS sequence"/>
</dbReference>
<keyword evidence="3" id="KW-1185">Reference proteome</keyword>
<comment type="caution">
    <text evidence="2">The sequence shown here is derived from an EMBL/GenBank/DDBJ whole genome shotgun (WGS) entry which is preliminary data.</text>
</comment>
<proteinExistence type="predicted"/>